<gene>
    <name evidence="1" type="ORF">GBF38_004308</name>
</gene>
<dbReference type="EMBL" id="CM024801">
    <property type="protein sequence ID" value="KAG8011919.1"/>
    <property type="molecule type" value="Genomic_DNA"/>
</dbReference>
<name>A0ACB7FCP2_NIBAL</name>
<protein>
    <submittedName>
        <fullName evidence="1">Uncharacterized protein</fullName>
    </submittedName>
</protein>
<organism evidence="1 2">
    <name type="scientific">Nibea albiflora</name>
    <name type="common">Yellow drum</name>
    <name type="synonym">Corvina albiflora</name>
    <dbReference type="NCBI Taxonomy" id="240163"/>
    <lineage>
        <taxon>Eukaryota</taxon>
        <taxon>Metazoa</taxon>
        <taxon>Chordata</taxon>
        <taxon>Craniata</taxon>
        <taxon>Vertebrata</taxon>
        <taxon>Euteleostomi</taxon>
        <taxon>Actinopterygii</taxon>
        <taxon>Neopterygii</taxon>
        <taxon>Teleostei</taxon>
        <taxon>Neoteleostei</taxon>
        <taxon>Acanthomorphata</taxon>
        <taxon>Eupercaria</taxon>
        <taxon>Sciaenidae</taxon>
        <taxon>Nibea</taxon>
    </lineage>
</organism>
<accession>A0ACB7FCP2</accession>
<sequence length="99" mass="10734">MVTIMDITMAMDMATMGLIMAMITTMVITMEVMVAMASIMLGRPDSDAHLLLTDSSLSQPNEPDPKVRADDNSQPNDPDPKVRAEDETSCKLAPISASY</sequence>
<comment type="caution">
    <text evidence="1">The sequence shown here is derived from an EMBL/GenBank/DDBJ whole genome shotgun (WGS) entry which is preliminary data.</text>
</comment>
<evidence type="ECO:0000313" key="1">
    <source>
        <dbReference type="EMBL" id="KAG8011919.1"/>
    </source>
</evidence>
<dbReference type="Proteomes" id="UP000805704">
    <property type="component" value="Chromosome 13"/>
</dbReference>
<reference evidence="1" key="1">
    <citation type="submission" date="2020-04" db="EMBL/GenBank/DDBJ databases">
        <title>A chromosome-scale assembly and high-density genetic map of the yellow drum (Nibea albiflora) genome.</title>
        <authorList>
            <person name="Xu D."/>
            <person name="Zhang W."/>
            <person name="Chen R."/>
            <person name="Tan P."/>
            <person name="Wang L."/>
            <person name="Song H."/>
            <person name="Tian L."/>
            <person name="Zhu Q."/>
            <person name="Wang B."/>
        </authorList>
    </citation>
    <scope>NUCLEOTIDE SEQUENCE</scope>
    <source>
        <strain evidence="1">ZJHYS-2018</strain>
    </source>
</reference>
<keyword evidence="2" id="KW-1185">Reference proteome</keyword>
<proteinExistence type="predicted"/>
<evidence type="ECO:0000313" key="2">
    <source>
        <dbReference type="Proteomes" id="UP000805704"/>
    </source>
</evidence>